<dbReference type="CDD" id="cd01347">
    <property type="entry name" value="ligand_gated_channel"/>
    <property type="match status" value="1"/>
</dbReference>
<dbReference type="InterPro" id="IPR039426">
    <property type="entry name" value="TonB-dep_rcpt-like"/>
</dbReference>
<evidence type="ECO:0000256" key="8">
    <source>
        <dbReference type="ARBA" id="ARBA00023077"/>
    </source>
</evidence>
<dbReference type="GO" id="GO:0009279">
    <property type="term" value="C:cell outer membrane"/>
    <property type="evidence" value="ECO:0007669"/>
    <property type="project" value="UniProtKB-SubCell"/>
</dbReference>
<dbReference type="EMBL" id="JAAONZ010000009">
    <property type="protein sequence ID" value="NHO66433.1"/>
    <property type="molecule type" value="Genomic_DNA"/>
</dbReference>
<evidence type="ECO:0000313" key="17">
    <source>
        <dbReference type="Proteomes" id="UP000787472"/>
    </source>
</evidence>
<evidence type="ECO:0000256" key="2">
    <source>
        <dbReference type="ARBA" id="ARBA00022448"/>
    </source>
</evidence>
<feature type="signal peptide" evidence="13">
    <location>
        <begin position="1"/>
        <end position="21"/>
    </location>
</feature>
<dbReference type="Gene3D" id="2.40.170.20">
    <property type="entry name" value="TonB-dependent receptor, beta-barrel domain"/>
    <property type="match status" value="1"/>
</dbReference>
<feature type="chain" id="PRO_5038975996" evidence="13">
    <location>
        <begin position="22"/>
        <end position="717"/>
    </location>
</feature>
<keyword evidence="8 12" id="KW-0798">TonB box</keyword>
<dbReference type="PANTHER" id="PTHR32552:SF81">
    <property type="entry name" value="TONB-DEPENDENT OUTER MEMBRANE RECEPTOR"/>
    <property type="match status" value="1"/>
</dbReference>
<keyword evidence="4" id="KW-0410">Iron transport</keyword>
<evidence type="ECO:0000256" key="11">
    <source>
        <dbReference type="PROSITE-ProRule" id="PRU01360"/>
    </source>
</evidence>
<keyword evidence="16" id="KW-0675">Receptor</keyword>
<dbReference type="PROSITE" id="PS52016">
    <property type="entry name" value="TONB_DEPENDENT_REC_3"/>
    <property type="match status" value="1"/>
</dbReference>
<keyword evidence="10 11" id="KW-0998">Cell outer membrane</keyword>
<sequence length="717" mass="78708">MKRSILGGAVAAVALSATAGADNFAIEEVVVTAQKRAESLQDVPIAITAFNSQMMAEAGIDGIDNVAQFTPGFAMTSYNKSTPQPYIRGIGTNTSGAGDDASVAMFIDDVYISRAGAYDSNLFDLERVEVLRGPQGTLYGKNVVGGALNITTRKPNMQEFEGRLRVDLGNYNKRDFQAYFSGPLTDSLAGKISLADAKRDGYIENTHTGNDVQDEDSQAVRAGLLWDAASNITVNWGVDASKVRESGVGRVLNGDPIFGISATSPNINDRDKTFSPHDGFTDRDVAGTSLKVDWETDYGTVTSVTGYRTSDYQFYDDLVPAVDLSGRNLSYASNYTDENEKQFSQEVRLVNPLSDSPWEWTVGLYYFHDDIDRLEQWGTEALGGGTADFDATNTTESKAVFGQLSYNLNDWRFTAGGRYTNERKDFTLDTSGYEPYFTAMYSPFSVDADKSWDNFSGKFSIDYMGIENVLIYASMSEGFKSGSFNSLAPATDVAVQALDPELARQYELGLKSQWWDDRVRFNAVAFNIDYQDLQSFLTDSSGQIIVENAGKATSQGIELELTVLPLEGLELNATYSYLDATYDEYVSGGADYSGNRLTRAPKNTYTLSGSYTFAIGESGDLSLRLDYLNQGDIFRTADNDDNSKIDGYGLLNARVGFTSYDGSWEVALWGKNLTDKEYAVFRNDFSVLNSFYSNDGVTTSDILGAPRTYGLTLTYNM</sequence>
<evidence type="ECO:0000256" key="12">
    <source>
        <dbReference type="RuleBase" id="RU003357"/>
    </source>
</evidence>
<reference evidence="16" key="1">
    <citation type="submission" date="2020-03" db="EMBL/GenBank/DDBJ databases">
        <authorList>
            <person name="Guo F."/>
        </authorList>
    </citation>
    <scope>NUCLEOTIDE SEQUENCE</scope>
    <source>
        <strain evidence="16">JCM 30134</strain>
    </source>
</reference>
<evidence type="ECO:0000256" key="7">
    <source>
        <dbReference type="ARBA" id="ARBA00023065"/>
    </source>
</evidence>
<keyword evidence="9 11" id="KW-0472">Membrane</keyword>
<evidence type="ECO:0000313" key="16">
    <source>
        <dbReference type="EMBL" id="NHO66433.1"/>
    </source>
</evidence>
<evidence type="ECO:0000256" key="10">
    <source>
        <dbReference type="ARBA" id="ARBA00023237"/>
    </source>
</evidence>
<dbReference type="Pfam" id="PF00593">
    <property type="entry name" value="TonB_dep_Rec_b-barrel"/>
    <property type="match status" value="1"/>
</dbReference>
<dbReference type="InterPro" id="IPR000531">
    <property type="entry name" value="Beta-barrel_TonB"/>
</dbReference>
<evidence type="ECO:0000256" key="13">
    <source>
        <dbReference type="SAM" id="SignalP"/>
    </source>
</evidence>
<comment type="subcellular location">
    <subcellularLocation>
        <location evidence="1 11">Cell outer membrane</location>
        <topology evidence="1 11">Multi-pass membrane protein</topology>
    </subcellularLocation>
</comment>
<name>A0A9E5JVN6_9GAMM</name>
<evidence type="ECO:0000256" key="5">
    <source>
        <dbReference type="ARBA" id="ARBA00022692"/>
    </source>
</evidence>
<keyword evidence="3 11" id="KW-1134">Transmembrane beta strand</keyword>
<evidence type="ECO:0000256" key="9">
    <source>
        <dbReference type="ARBA" id="ARBA00023136"/>
    </source>
</evidence>
<evidence type="ECO:0000259" key="15">
    <source>
        <dbReference type="Pfam" id="PF07715"/>
    </source>
</evidence>
<dbReference type="Pfam" id="PF07715">
    <property type="entry name" value="Plug"/>
    <property type="match status" value="1"/>
</dbReference>
<keyword evidence="6" id="KW-0408">Iron</keyword>
<keyword evidence="13" id="KW-0732">Signal</keyword>
<accession>A0A9E5JVN6</accession>
<keyword evidence="17" id="KW-1185">Reference proteome</keyword>
<dbReference type="SUPFAM" id="SSF56935">
    <property type="entry name" value="Porins"/>
    <property type="match status" value="1"/>
</dbReference>
<gene>
    <name evidence="16" type="ORF">G8770_12870</name>
</gene>
<evidence type="ECO:0000256" key="6">
    <source>
        <dbReference type="ARBA" id="ARBA00023004"/>
    </source>
</evidence>
<comment type="caution">
    <text evidence="16">The sequence shown here is derived from an EMBL/GenBank/DDBJ whole genome shotgun (WGS) entry which is preliminary data.</text>
</comment>
<dbReference type="RefSeq" id="WP_167187219.1">
    <property type="nucleotide sequence ID" value="NZ_JAAONZ010000009.1"/>
</dbReference>
<proteinExistence type="inferred from homology"/>
<feature type="domain" description="TonB-dependent receptor plug" evidence="15">
    <location>
        <begin position="40"/>
        <end position="147"/>
    </location>
</feature>
<keyword evidence="2 11" id="KW-0813">Transport</keyword>
<evidence type="ECO:0000256" key="3">
    <source>
        <dbReference type="ARBA" id="ARBA00022452"/>
    </source>
</evidence>
<dbReference type="InterPro" id="IPR036942">
    <property type="entry name" value="Beta-barrel_TonB_sf"/>
</dbReference>
<dbReference type="Proteomes" id="UP000787472">
    <property type="component" value="Unassembled WGS sequence"/>
</dbReference>
<dbReference type="GO" id="GO:0006826">
    <property type="term" value="P:iron ion transport"/>
    <property type="evidence" value="ECO:0007669"/>
    <property type="project" value="UniProtKB-KW"/>
</dbReference>
<evidence type="ECO:0000259" key="14">
    <source>
        <dbReference type="Pfam" id="PF00593"/>
    </source>
</evidence>
<dbReference type="InterPro" id="IPR012910">
    <property type="entry name" value="Plug_dom"/>
</dbReference>
<keyword evidence="7" id="KW-0406">Ion transport</keyword>
<comment type="similarity">
    <text evidence="11 12">Belongs to the TonB-dependent receptor family.</text>
</comment>
<evidence type="ECO:0000256" key="1">
    <source>
        <dbReference type="ARBA" id="ARBA00004571"/>
    </source>
</evidence>
<feature type="domain" description="TonB-dependent receptor-like beta-barrel" evidence="14">
    <location>
        <begin position="251"/>
        <end position="673"/>
    </location>
</feature>
<dbReference type="PANTHER" id="PTHR32552">
    <property type="entry name" value="FERRICHROME IRON RECEPTOR-RELATED"/>
    <property type="match status" value="1"/>
</dbReference>
<dbReference type="AlphaFoldDB" id="A0A9E5JVN6"/>
<protein>
    <submittedName>
        <fullName evidence="16">TonB-dependent receptor</fullName>
    </submittedName>
</protein>
<evidence type="ECO:0000256" key="4">
    <source>
        <dbReference type="ARBA" id="ARBA00022496"/>
    </source>
</evidence>
<keyword evidence="5 11" id="KW-0812">Transmembrane</keyword>
<organism evidence="16 17">
    <name type="scientific">Pseudomaricurvus hydrocarbonicus</name>
    <dbReference type="NCBI Taxonomy" id="1470433"/>
    <lineage>
        <taxon>Bacteria</taxon>
        <taxon>Pseudomonadati</taxon>
        <taxon>Pseudomonadota</taxon>
        <taxon>Gammaproteobacteria</taxon>
        <taxon>Cellvibrionales</taxon>
        <taxon>Cellvibrionaceae</taxon>
        <taxon>Pseudomaricurvus</taxon>
    </lineage>
</organism>